<feature type="domain" description="MacB-like periplasmic core" evidence="9">
    <location>
        <begin position="27"/>
        <end position="196"/>
    </location>
</feature>
<keyword evidence="3" id="KW-1003">Cell membrane</keyword>
<dbReference type="KEGG" id="taz:TREAZ_0012"/>
<dbReference type="InterPro" id="IPR025857">
    <property type="entry name" value="MacB_PCD"/>
</dbReference>
<feature type="transmembrane region" description="Helical" evidence="7">
    <location>
        <begin position="280"/>
        <end position="298"/>
    </location>
</feature>
<name>F5YG64_LEAAZ</name>
<evidence type="ECO:0000256" key="7">
    <source>
        <dbReference type="SAM" id="Phobius"/>
    </source>
</evidence>
<organism evidence="10 11">
    <name type="scientific">Leadbettera azotonutricia (strain ATCC BAA-888 / DSM 13862 / ZAS-9)</name>
    <name type="common">Treponema azotonutricium</name>
    <dbReference type="NCBI Taxonomy" id="545695"/>
    <lineage>
        <taxon>Bacteria</taxon>
        <taxon>Pseudomonadati</taxon>
        <taxon>Spirochaetota</taxon>
        <taxon>Spirochaetia</taxon>
        <taxon>Spirochaetales</taxon>
        <taxon>Breznakiellaceae</taxon>
        <taxon>Leadbettera</taxon>
    </lineage>
</organism>
<evidence type="ECO:0000256" key="4">
    <source>
        <dbReference type="ARBA" id="ARBA00022692"/>
    </source>
</evidence>
<keyword evidence="6 7" id="KW-0472">Membrane</keyword>
<dbReference type="InterPro" id="IPR051447">
    <property type="entry name" value="Lipoprotein-release_system"/>
</dbReference>
<dbReference type="GO" id="GO:0044874">
    <property type="term" value="P:lipoprotein localization to outer membrane"/>
    <property type="evidence" value="ECO:0007669"/>
    <property type="project" value="TreeGrafter"/>
</dbReference>
<sequence>MNIKAASWIGFIAARYVSRGRRNSPATVFSVLGIATGVLALIVIIAVMNGFQMGFIESILEISSGHLRVENFPAAEAGEDLQNRIRALPGVLSAVPFRETNVLMRGRLASSRGAVLRGLPPDALENDLTLAAKLEIEDGYFDLDYPNGIVLGAELARYLSVKAGDQVTILSISGGFSSFSDEEGGSLQYTVTGIFRCGYYEYDLGWAYINIDKAAELAPEGNKPILEIKLKDRWQDRRSMDSINGLLERTTPWGGEEIPVVVSWRDYNRAFFGALRTEKLMMFILVGLIFIVVGLNIFQAQRRTVLEKREEIGLLRALGASELAVRLIFVWDGLIIGFAGAGLGLVLGLFVAFHIPAFFTFLETLVNLFIGAANGIASLLGNDPSGSGEFSVFSPQVFYIKEIPSRIVPHEVILIFFFGFLSALVAAWFASLKASRTRPAEVLRYE</sequence>
<keyword evidence="5 7" id="KW-1133">Transmembrane helix</keyword>
<evidence type="ECO:0000313" key="11">
    <source>
        <dbReference type="Proteomes" id="UP000009222"/>
    </source>
</evidence>
<evidence type="ECO:0000256" key="5">
    <source>
        <dbReference type="ARBA" id="ARBA00022989"/>
    </source>
</evidence>
<dbReference type="PANTHER" id="PTHR30489:SF0">
    <property type="entry name" value="LIPOPROTEIN-RELEASING SYSTEM TRANSMEMBRANE PROTEIN LOLE"/>
    <property type="match status" value="1"/>
</dbReference>
<dbReference type="RefSeq" id="WP_015711905.1">
    <property type="nucleotide sequence ID" value="NC_015577.1"/>
</dbReference>
<gene>
    <name evidence="10" type="ordered locus">TREAZ_0012</name>
</gene>
<dbReference type="Pfam" id="PF02687">
    <property type="entry name" value="FtsX"/>
    <property type="match status" value="1"/>
</dbReference>
<dbReference type="Proteomes" id="UP000009222">
    <property type="component" value="Chromosome"/>
</dbReference>
<evidence type="ECO:0000313" key="10">
    <source>
        <dbReference type="EMBL" id="AEF81287.1"/>
    </source>
</evidence>
<evidence type="ECO:0000259" key="8">
    <source>
        <dbReference type="Pfam" id="PF02687"/>
    </source>
</evidence>
<proteinExistence type="inferred from homology"/>
<protein>
    <submittedName>
        <fullName evidence="10">Releasing system transmembrane</fullName>
    </submittedName>
</protein>
<reference evidence="10 11" key="2">
    <citation type="journal article" date="2011" name="ISME J.">
        <title>RNA-seq reveals cooperative metabolic interactions between two termite-gut spirochete species in co-culture.</title>
        <authorList>
            <person name="Rosenthal A.Z."/>
            <person name="Matson E.G."/>
            <person name="Eldar A."/>
            <person name="Leadbetter J.R."/>
        </authorList>
    </citation>
    <scope>NUCLEOTIDE SEQUENCE [LARGE SCALE GENOMIC DNA]</scope>
    <source>
        <strain evidence="11">ATCC BAA-888 / DSM 13862 / ZAS-9</strain>
    </source>
</reference>
<evidence type="ECO:0000259" key="9">
    <source>
        <dbReference type="Pfam" id="PF12704"/>
    </source>
</evidence>
<dbReference type="EMBL" id="CP001841">
    <property type="protein sequence ID" value="AEF81287.1"/>
    <property type="molecule type" value="Genomic_DNA"/>
</dbReference>
<dbReference type="AlphaFoldDB" id="F5YG64"/>
<dbReference type="InParanoid" id="F5YG64"/>
<dbReference type="STRING" id="545695.TREAZ_0012"/>
<feature type="transmembrane region" description="Helical" evidence="7">
    <location>
        <begin position="26"/>
        <end position="48"/>
    </location>
</feature>
<comment type="similarity">
    <text evidence="2">Belongs to the ABC-4 integral membrane protein family. LolC/E subfamily.</text>
</comment>
<dbReference type="PANTHER" id="PTHR30489">
    <property type="entry name" value="LIPOPROTEIN-RELEASING SYSTEM TRANSMEMBRANE PROTEIN LOLE"/>
    <property type="match status" value="1"/>
</dbReference>
<dbReference type="eggNOG" id="COG4591">
    <property type="taxonomic scope" value="Bacteria"/>
</dbReference>
<evidence type="ECO:0000256" key="6">
    <source>
        <dbReference type="ARBA" id="ARBA00023136"/>
    </source>
</evidence>
<dbReference type="GO" id="GO:0098797">
    <property type="term" value="C:plasma membrane protein complex"/>
    <property type="evidence" value="ECO:0007669"/>
    <property type="project" value="TreeGrafter"/>
</dbReference>
<evidence type="ECO:0000256" key="1">
    <source>
        <dbReference type="ARBA" id="ARBA00004651"/>
    </source>
</evidence>
<evidence type="ECO:0000256" key="3">
    <source>
        <dbReference type="ARBA" id="ARBA00022475"/>
    </source>
</evidence>
<feature type="domain" description="ABC3 transporter permease C-terminal" evidence="8">
    <location>
        <begin position="284"/>
        <end position="438"/>
    </location>
</feature>
<keyword evidence="11" id="KW-1185">Reference proteome</keyword>
<dbReference type="FunCoup" id="F5YG64">
    <property type="interactions" value="253"/>
</dbReference>
<dbReference type="OrthoDB" id="356343at2"/>
<evidence type="ECO:0000256" key="2">
    <source>
        <dbReference type="ARBA" id="ARBA00005236"/>
    </source>
</evidence>
<reference evidence="11" key="1">
    <citation type="submission" date="2009-12" db="EMBL/GenBank/DDBJ databases">
        <title>Complete sequence of Treponema azotonutricium strain ZAS-9.</title>
        <authorList>
            <person name="Tetu S.G."/>
            <person name="Matson E."/>
            <person name="Ren Q."/>
            <person name="Seshadri R."/>
            <person name="Elbourne L."/>
            <person name="Hassan K.A."/>
            <person name="Durkin A."/>
            <person name="Radune D."/>
            <person name="Mohamoud Y."/>
            <person name="Shay R."/>
            <person name="Jin S."/>
            <person name="Zhang X."/>
            <person name="Lucey K."/>
            <person name="Ballor N.R."/>
            <person name="Ottesen E."/>
            <person name="Rosenthal R."/>
            <person name="Allen A."/>
            <person name="Leadbetter J.R."/>
            <person name="Paulsen I.T."/>
        </authorList>
    </citation>
    <scope>NUCLEOTIDE SEQUENCE [LARGE SCALE GENOMIC DNA]</scope>
    <source>
        <strain evidence="11">ATCC BAA-888 / DSM 13862 / ZAS-9</strain>
    </source>
</reference>
<comment type="subcellular location">
    <subcellularLocation>
        <location evidence="1">Cell membrane</location>
        <topology evidence="1">Multi-pass membrane protein</topology>
    </subcellularLocation>
</comment>
<dbReference type="HOGENOM" id="CLU_000604_8_1_12"/>
<feature type="transmembrane region" description="Helical" evidence="7">
    <location>
        <begin position="412"/>
        <end position="430"/>
    </location>
</feature>
<dbReference type="InterPro" id="IPR003838">
    <property type="entry name" value="ABC3_permease_C"/>
</dbReference>
<accession>F5YG64</accession>
<dbReference type="Pfam" id="PF12704">
    <property type="entry name" value="MacB_PCD"/>
    <property type="match status" value="1"/>
</dbReference>
<feature type="transmembrane region" description="Helical" evidence="7">
    <location>
        <begin position="328"/>
        <end position="351"/>
    </location>
</feature>
<keyword evidence="4 7" id="KW-0812">Transmembrane</keyword>